<dbReference type="PANTHER" id="PTHR32089">
    <property type="entry name" value="METHYL-ACCEPTING CHEMOTAXIS PROTEIN MCPB"/>
    <property type="match status" value="1"/>
</dbReference>
<dbReference type="CDD" id="cd00130">
    <property type="entry name" value="PAS"/>
    <property type="match status" value="1"/>
</dbReference>
<evidence type="ECO:0000256" key="7">
    <source>
        <dbReference type="ARBA" id="ARBA00022989"/>
    </source>
</evidence>
<dbReference type="SMART" id="SM00091">
    <property type="entry name" value="PAS"/>
    <property type="match status" value="1"/>
</dbReference>
<feature type="domain" description="PAS" evidence="14">
    <location>
        <begin position="25"/>
        <end position="60"/>
    </location>
</feature>
<dbReference type="SUPFAM" id="SSF58104">
    <property type="entry name" value="Methyl-accepting chemotaxis protein (MCP) signaling domain"/>
    <property type="match status" value="1"/>
</dbReference>
<evidence type="ECO:0000313" key="16">
    <source>
        <dbReference type="EMBL" id="KXO10931.1"/>
    </source>
</evidence>
<dbReference type="RefSeq" id="WP_061331479.1">
    <property type="nucleotide sequence ID" value="NZ_LOCO01000004.1"/>
</dbReference>
<evidence type="ECO:0000256" key="4">
    <source>
        <dbReference type="ARBA" id="ARBA00022500"/>
    </source>
</evidence>
<dbReference type="GO" id="GO:0004888">
    <property type="term" value="F:transmembrane signaling receptor activity"/>
    <property type="evidence" value="ECO:0007669"/>
    <property type="project" value="InterPro"/>
</dbReference>
<dbReference type="CDD" id="cd11386">
    <property type="entry name" value="MCP_signal"/>
    <property type="match status" value="1"/>
</dbReference>
<comment type="caution">
    <text evidence="16">The sequence shown here is derived from an EMBL/GenBank/DDBJ whole genome shotgun (WGS) entry which is preliminary data.</text>
</comment>
<evidence type="ECO:0000256" key="3">
    <source>
        <dbReference type="ARBA" id="ARBA00022481"/>
    </source>
</evidence>
<dbReference type="Pfam" id="PF00015">
    <property type="entry name" value="MCPsignal"/>
    <property type="match status" value="1"/>
</dbReference>
<dbReference type="FunFam" id="3.30.450.20:FF:000046">
    <property type="entry name" value="Aerotaxis sensor receptor"/>
    <property type="match status" value="1"/>
</dbReference>
<dbReference type="PROSITE" id="PS50112">
    <property type="entry name" value="PAS"/>
    <property type="match status" value="1"/>
</dbReference>
<dbReference type="PROSITE" id="PS50192">
    <property type="entry name" value="T_SNARE"/>
    <property type="match status" value="1"/>
</dbReference>
<dbReference type="GO" id="GO:0007165">
    <property type="term" value="P:signal transduction"/>
    <property type="evidence" value="ECO:0007669"/>
    <property type="project" value="UniProtKB-KW"/>
</dbReference>
<dbReference type="Gene3D" id="3.30.450.20">
    <property type="entry name" value="PAS domain"/>
    <property type="match status" value="1"/>
</dbReference>
<keyword evidence="8 12" id="KW-0472">Membrane</keyword>
<evidence type="ECO:0000256" key="2">
    <source>
        <dbReference type="ARBA" id="ARBA00022475"/>
    </source>
</evidence>
<dbReference type="InterPro" id="IPR000727">
    <property type="entry name" value="T_SNARE_dom"/>
</dbReference>
<gene>
    <name evidence="16" type="ORF">J122_1056</name>
</gene>
<dbReference type="InterPro" id="IPR000014">
    <property type="entry name" value="PAS"/>
</dbReference>
<keyword evidence="3" id="KW-0488">Methylation</keyword>
<comment type="subcellular location">
    <subcellularLocation>
        <location evidence="1">Cell inner membrane</location>
        <topology evidence="1">Multi-pass membrane protein</topology>
    </subcellularLocation>
</comment>
<dbReference type="PANTHER" id="PTHR32089:SF74">
    <property type="entry name" value="METHYL-ACCEPTING CHEMOTAXIS PROTEIN AER"/>
    <property type="match status" value="1"/>
</dbReference>
<dbReference type="Proteomes" id="UP000070282">
    <property type="component" value="Unassembled WGS sequence"/>
</dbReference>
<evidence type="ECO:0000256" key="11">
    <source>
        <dbReference type="PROSITE-ProRule" id="PRU00284"/>
    </source>
</evidence>
<sequence length="518" mass="56398">MRKNLPVTNNERTFSPNQKLISSTDLKGKIRHCNKAFVEISGFNREELIGQPHNIVRHPDMPPEAYAEMWGCLKAGKPWMGLVKNRCKNGDFYWVSAYVTPVTENGEIIGYESVRSCPAREDVARAEKLYAGIRAGKPALKLRGYASAIPHILVGIVLVAAGLLYGAGQVAGAAGLLAFLFVGRHVWATVSQSNLITSVMEQMGKTFTSDLAARSYTDDGLSLGRLKVAVMAQKAHLDAVLTRLEDSSAAMRSHTTRDLEIAYDTQQTMQKQQQETEQVAAAIHEMSVTIGEVSQNVQLTADKADNARQASDQGVATINSTRAAIEDLKQTVHNIGQSVNDLAQQTHRIASAAKMIEDIAEQTNLLALNAAIEAARAGEHGRGFAVVADEVRNLARRTRESTKEIHGVVSELIGKSEQSVQVAETGVTAADHGLEKMLEAQASLSDIADYVVTIAEMALQMATAVEEQAQVSDQINEQVERISNMAEQNLVKGEESTQSVREMGDIAKDLHELVVRFK</sequence>
<comment type="similarity">
    <text evidence="10">Belongs to the methyl-accepting chemotaxis (MCP) protein family.</text>
</comment>
<keyword evidence="6 12" id="KW-0812">Transmembrane</keyword>
<dbReference type="PRINTS" id="PR00260">
    <property type="entry name" value="CHEMTRNSDUCR"/>
</dbReference>
<dbReference type="InterPro" id="IPR035965">
    <property type="entry name" value="PAS-like_dom_sf"/>
</dbReference>
<proteinExistence type="inferred from homology"/>
<evidence type="ECO:0000256" key="1">
    <source>
        <dbReference type="ARBA" id="ARBA00004429"/>
    </source>
</evidence>
<dbReference type="GO" id="GO:0005886">
    <property type="term" value="C:plasma membrane"/>
    <property type="evidence" value="ECO:0007669"/>
    <property type="project" value="UniProtKB-SubCell"/>
</dbReference>
<keyword evidence="4" id="KW-0145">Chemotaxis</keyword>
<dbReference type="Pfam" id="PF08447">
    <property type="entry name" value="PAS_3"/>
    <property type="match status" value="1"/>
</dbReference>
<protein>
    <submittedName>
        <fullName evidence="16">Aerotaxis sensor receptor protein</fullName>
    </submittedName>
</protein>
<dbReference type="InterPro" id="IPR004090">
    <property type="entry name" value="Chemotax_Me-accpt_rcpt"/>
</dbReference>
<feature type="domain" description="Methyl-accepting transducer" evidence="13">
    <location>
        <begin position="247"/>
        <end position="483"/>
    </location>
</feature>
<keyword evidence="17" id="KW-1185">Reference proteome</keyword>
<evidence type="ECO:0000259" key="15">
    <source>
        <dbReference type="PROSITE" id="PS50192"/>
    </source>
</evidence>
<evidence type="ECO:0000256" key="5">
    <source>
        <dbReference type="ARBA" id="ARBA00022519"/>
    </source>
</evidence>
<name>A0A137SER6_9GAMM</name>
<dbReference type="SUPFAM" id="SSF55785">
    <property type="entry name" value="PYP-like sensor domain (PAS domain)"/>
    <property type="match status" value="1"/>
</dbReference>
<dbReference type="InterPro" id="IPR013655">
    <property type="entry name" value="PAS_fold_3"/>
</dbReference>
<dbReference type="FunFam" id="1.10.287.950:FF:000001">
    <property type="entry name" value="Methyl-accepting chemotaxis sensory transducer"/>
    <property type="match status" value="1"/>
</dbReference>
<dbReference type="AlphaFoldDB" id="A0A137SER6"/>
<evidence type="ECO:0000256" key="6">
    <source>
        <dbReference type="ARBA" id="ARBA00022692"/>
    </source>
</evidence>
<evidence type="ECO:0000256" key="9">
    <source>
        <dbReference type="ARBA" id="ARBA00023224"/>
    </source>
</evidence>
<dbReference type="NCBIfam" id="TIGR00229">
    <property type="entry name" value="sensory_box"/>
    <property type="match status" value="1"/>
</dbReference>
<reference evidence="17" key="1">
    <citation type="submission" date="2015-12" db="EMBL/GenBank/DDBJ databases">
        <authorList>
            <person name="Lima A."/>
            <person name="Farahani Zayas N."/>
            <person name="Castro Da Silva M.A."/>
            <person name="Cabral A."/>
            <person name="Pessatti M.L."/>
        </authorList>
    </citation>
    <scope>NUCLEOTIDE SEQUENCE [LARGE SCALE GENOMIC DNA]</scope>
    <source>
        <strain evidence="17">LAMA 842</strain>
    </source>
</reference>
<keyword evidence="5" id="KW-0997">Cell inner membrane</keyword>
<keyword evidence="16" id="KW-0675">Receptor</keyword>
<evidence type="ECO:0000256" key="12">
    <source>
        <dbReference type="SAM" id="Phobius"/>
    </source>
</evidence>
<feature type="transmembrane region" description="Helical" evidence="12">
    <location>
        <begin position="144"/>
        <end position="165"/>
    </location>
</feature>
<keyword evidence="7 12" id="KW-1133">Transmembrane helix</keyword>
<keyword evidence="2" id="KW-1003">Cell membrane</keyword>
<keyword evidence="9 11" id="KW-0807">Transducer</keyword>
<dbReference type="GO" id="GO:0052131">
    <property type="term" value="P:positive aerotaxis"/>
    <property type="evidence" value="ECO:0007669"/>
    <property type="project" value="UniProtKB-ARBA"/>
</dbReference>
<dbReference type="Gene3D" id="1.10.287.950">
    <property type="entry name" value="Methyl-accepting chemotaxis protein"/>
    <property type="match status" value="1"/>
</dbReference>
<organism evidence="16 17">
    <name type="scientific">Marinobacter excellens LAMA 842</name>
    <dbReference type="NCBI Taxonomy" id="1306954"/>
    <lineage>
        <taxon>Bacteria</taxon>
        <taxon>Pseudomonadati</taxon>
        <taxon>Pseudomonadota</taxon>
        <taxon>Gammaproteobacteria</taxon>
        <taxon>Pseudomonadales</taxon>
        <taxon>Marinobacteraceae</taxon>
        <taxon>Marinobacter</taxon>
    </lineage>
</organism>
<evidence type="ECO:0000256" key="8">
    <source>
        <dbReference type="ARBA" id="ARBA00023136"/>
    </source>
</evidence>
<dbReference type="EMBL" id="LOCO01000004">
    <property type="protein sequence ID" value="KXO10931.1"/>
    <property type="molecule type" value="Genomic_DNA"/>
</dbReference>
<evidence type="ECO:0000259" key="14">
    <source>
        <dbReference type="PROSITE" id="PS50112"/>
    </source>
</evidence>
<dbReference type="SMART" id="SM00283">
    <property type="entry name" value="MA"/>
    <property type="match status" value="1"/>
</dbReference>
<dbReference type="PATRIC" id="fig|1306954.6.peg.2932"/>
<evidence type="ECO:0000313" key="17">
    <source>
        <dbReference type="Proteomes" id="UP000070282"/>
    </source>
</evidence>
<evidence type="ECO:0000256" key="10">
    <source>
        <dbReference type="ARBA" id="ARBA00029447"/>
    </source>
</evidence>
<dbReference type="InterPro" id="IPR004089">
    <property type="entry name" value="MCPsignal_dom"/>
</dbReference>
<evidence type="ECO:0000259" key="13">
    <source>
        <dbReference type="PROSITE" id="PS50111"/>
    </source>
</evidence>
<dbReference type="PROSITE" id="PS50111">
    <property type="entry name" value="CHEMOTAXIS_TRANSDUC_2"/>
    <property type="match status" value="1"/>
</dbReference>
<feature type="domain" description="T-SNARE coiled-coil homology" evidence="15">
    <location>
        <begin position="434"/>
        <end position="483"/>
    </location>
</feature>
<accession>A0A137SER6</accession>